<sequence>MNHAHLHPALVFNGFGIRCTDDKFVNLTDLWKASSATCFYGPSEWIRMQLTVSGRHPSVIASQSSTTSVFYTLPPRAQAPFSGAFFIARAPEP</sequence>
<organism evidence="1 2">
    <name type="scientific">Nitratidesulfovibrio oxamicus</name>
    <dbReference type="NCBI Taxonomy" id="32016"/>
    <lineage>
        <taxon>Bacteria</taxon>
        <taxon>Pseudomonadati</taxon>
        <taxon>Thermodesulfobacteriota</taxon>
        <taxon>Desulfovibrionia</taxon>
        <taxon>Desulfovibrionales</taxon>
        <taxon>Desulfovibrionaceae</taxon>
        <taxon>Nitratidesulfovibrio</taxon>
    </lineage>
</organism>
<keyword evidence="2" id="KW-1185">Reference proteome</keyword>
<accession>A0ABS0J133</accession>
<gene>
    <name evidence="1" type="ORF">FVW20_01420</name>
</gene>
<evidence type="ECO:0000313" key="2">
    <source>
        <dbReference type="Proteomes" id="UP001194469"/>
    </source>
</evidence>
<dbReference type="EMBL" id="VRYY01000028">
    <property type="protein sequence ID" value="MBG3875716.1"/>
    <property type="molecule type" value="Genomic_DNA"/>
</dbReference>
<comment type="caution">
    <text evidence="1">The sequence shown here is derived from an EMBL/GenBank/DDBJ whole genome shotgun (WGS) entry which is preliminary data.</text>
</comment>
<dbReference type="Proteomes" id="UP001194469">
    <property type="component" value="Unassembled WGS sequence"/>
</dbReference>
<evidence type="ECO:0000313" key="1">
    <source>
        <dbReference type="EMBL" id="MBG3875716.1"/>
    </source>
</evidence>
<name>A0ABS0J133_9BACT</name>
<protein>
    <submittedName>
        <fullName evidence="1">Uncharacterized protein</fullName>
    </submittedName>
</protein>
<dbReference type="RefSeq" id="WP_196607977.1">
    <property type="nucleotide sequence ID" value="NZ_VRYY01000028.1"/>
</dbReference>
<proteinExistence type="predicted"/>
<reference evidence="1 2" key="1">
    <citation type="submission" date="2019-08" db="EMBL/GenBank/DDBJ databases">
        <authorList>
            <person name="Luo N."/>
        </authorList>
    </citation>
    <scope>NUCLEOTIDE SEQUENCE [LARGE SCALE GENOMIC DNA]</scope>
    <source>
        <strain evidence="1 2">NCIMB 9442</strain>
    </source>
</reference>